<dbReference type="Proteomes" id="UP000603200">
    <property type="component" value="Unassembled WGS sequence"/>
</dbReference>
<name>A0ABQ3ZGP0_9ACTN</name>
<accession>A0ABQ3ZGP0</accession>
<keyword evidence="2" id="KW-1185">Reference proteome</keyword>
<sequence>MPDATLTLIETCALLVLLEKAQEIANSELTKAGFKLDIKNREKLKELGLIEVRKEGQRIFLGISEAGWAKSLAAIGTEPPTGSGYRGVAVYSQVAALRQFLATSGLALSDFYLPQGEVAPDPQPATISAVDDVTAMVRKAYDGLAGTPGDAVKLVRLRAALPGIGRAELDAALIAMRSAPGVRVFSEVNQKTLTAADRAAAVSIGNQDKHLLAIT</sequence>
<evidence type="ECO:0000313" key="2">
    <source>
        <dbReference type="Proteomes" id="UP000603200"/>
    </source>
</evidence>
<evidence type="ECO:0000313" key="1">
    <source>
        <dbReference type="EMBL" id="GIE17741.1"/>
    </source>
</evidence>
<reference evidence="1 2" key="1">
    <citation type="submission" date="2021-01" db="EMBL/GenBank/DDBJ databases">
        <title>Whole genome shotgun sequence of Actinoplanes humidus NBRC 14915.</title>
        <authorList>
            <person name="Komaki H."/>
            <person name="Tamura T."/>
        </authorList>
    </citation>
    <scope>NUCLEOTIDE SEQUENCE [LARGE SCALE GENOMIC DNA]</scope>
    <source>
        <strain evidence="1 2">NBRC 14915</strain>
    </source>
</reference>
<gene>
    <name evidence="1" type="ORF">Ahu01nite_008430</name>
</gene>
<protein>
    <recommendedName>
        <fullName evidence="3">MarR family transcriptional regulator</fullName>
    </recommendedName>
</protein>
<proteinExistence type="predicted"/>
<evidence type="ECO:0008006" key="3">
    <source>
        <dbReference type="Google" id="ProtNLM"/>
    </source>
</evidence>
<organism evidence="1 2">
    <name type="scientific">Winogradskya humida</name>
    <dbReference type="NCBI Taxonomy" id="113566"/>
    <lineage>
        <taxon>Bacteria</taxon>
        <taxon>Bacillati</taxon>
        <taxon>Actinomycetota</taxon>
        <taxon>Actinomycetes</taxon>
        <taxon>Micromonosporales</taxon>
        <taxon>Micromonosporaceae</taxon>
        <taxon>Winogradskya</taxon>
    </lineage>
</organism>
<comment type="caution">
    <text evidence="1">The sequence shown here is derived from an EMBL/GenBank/DDBJ whole genome shotgun (WGS) entry which is preliminary data.</text>
</comment>
<dbReference type="RefSeq" id="WP_203835027.1">
    <property type="nucleotide sequence ID" value="NZ_BAAATV010000001.1"/>
</dbReference>
<dbReference type="EMBL" id="BOMN01000012">
    <property type="protein sequence ID" value="GIE17741.1"/>
    <property type="molecule type" value="Genomic_DNA"/>
</dbReference>